<dbReference type="InterPro" id="IPR004606">
    <property type="entry name" value="Mop_domain"/>
</dbReference>
<sequence>MKTSARNQLSGVVASIGKRAETCAVAVALPGGQTLTAAITPECCDDLALRPGSAVIVLVKSTDVLVATDLANIKLSACNRLDGIISHIDRGAVNSVVALDVGGGMMITAGITMQSTEQLDLHPGQKAAAVFQSGSVILGVLA</sequence>
<dbReference type="InterPro" id="IPR008995">
    <property type="entry name" value="Mo/tungstate-bd_C_term_dom"/>
</dbReference>
<evidence type="ECO:0000313" key="5">
    <source>
        <dbReference type="Proteomes" id="UP000829817"/>
    </source>
</evidence>
<dbReference type="PANTHER" id="PTHR30432">
    <property type="entry name" value="TRANSCRIPTIONAL REGULATOR MODE"/>
    <property type="match status" value="1"/>
</dbReference>
<proteinExistence type="predicted"/>
<reference evidence="4 5" key="1">
    <citation type="journal article" date="2022" name="Res Sq">
        <title>Evolution of multicellular longitudinally dividing oral cavity symbionts (Neisseriaceae).</title>
        <authorList>
            <person name="Nyongesa S."/>
            <person name="Weber P."/>
            <person name="Bernet E."/>
            <person name="Pullido F."/>
            <person name="Nieckarz M."/>
            <person name="Delaby M."/>
            <person name="Nieves C."/>
            <person name="Viehboeck T."/>
            <person name="Krause N."/>
            <person name="Rivera-Millot A."/>
            <person name="Nakamura A."/>
            <person name="Vischer N."/>
            <person name="VanNieuwenhze M."/>
            <person name="Brun Y."/>
            <person name="Cava F."/>
            <person name="Bulgheresi S."/>
            <person name="Veyrier F."/>
        </authorList>
    </citation>
    <scope>NUCLEOTIDE SEQUENCE [LARGE SCALE GENOMIC DNA]</scope>
    <source>
        <strain evidence="4 5">CCUG 63373m</strain>
    </source>
</reference>
<keyword evidence="1 2" id="KW-0500">Molybdenum</keyword>
<evidence type="ECO:0000313" key="4">
    <source>
        <dbReference type="EMBL" id="UOO80815.1"/>
    </source>
</evidence>
<organism evidence="4 5">
    <name type="scientific">Uruburuella testudinis</name>
    <dbReference type="NCBI Taxonomy" id="1282863"/>
    <lineage>
        <taxon>Bacteria</taxon>
        <taxon>Pseudomonadati</taxon>
        <taxon>Pseudomonadota</taxon>
        <taxon>Betaproteobacteria</taxon>
        <taxon>Neisseriales</taxon>
        <taxon>Neisseriaceae</taxon>
        <taxon>Uruburuella</taxon>
    </lineage>
</organism>
<gene>
    <name evidence="4" type="ORF">LVJ83_07395</name>
</gene>
<dbReference type="InterPro" id="IPR005116">
    <property type="entry name" value="Transp-assoc_OB_typ1"/>
</dbReference>
<feature type="domain" description="Mop" evidence="3">
    <location>
        <begin position="74"/>
        <end position="140"/>
    </location>
</feature>
<evidence type="ECO:0000259" key="3">
    <source>
        <dbReference type="PROSITE" id="PS51866"/>
    </source>
</evidence>
<dbReference type="InterPro" id="IPR051815">
    <property type="entry name" value="Molybdate_resp_trans_reg"/>
</dbReference>
<evidence type="ECO:0000256" key="1">
    <source>
        <dbReference type="ARBA" id="ARBA00022505"/>
    </source>
</evidence>
<feature type="domain" description="Mop" evidence="3">
    <location>
        <begin position="2"/>
        <end position="68"/>
    </location>
</feature>
<accession>A0ABY4DP31</accession>
<dbReference type="Proteomes" id="UP000829817">
    <property type="component" value="Chromosome"/>
</dbReference>
<dbReference type="Gene3D" id="2.40.50.100">
    <property type="match status" value="2"/>
</dbReference>
<keyword evidence="5" id="KW-1185">Reference proteome</keyword>
<dbReference type="EMBL" id="CP091508">
    <property type="protein sequence ID" value="UOO80815.1"/>
    <property type="molecule type" value="Genomic_DNA"/>
</dbReference>
<name>A0ABY4DP31_9NEIS</name>
<dbReference type="Pfam" id="PF03459">
    <property type="entry name" value="TOBE"/>
    <property type="match status" value="2"/>
</dbReference>
<dbReference type="PROSITE" id="PS51866">
    <property type="entry name" value="MOP"/>
    <property type="match status" value="2"/>
</dbReference>
<dbReference type="SUPFAM" id="SSF50331">
    <property type="entry name" value="MOP-like"/>
    <property type="match status" value="2"/>
</dbReference>
<protein>
    <submittedName>
        <fullName evidence="4">TOBE domain-containing protein</fullName>
    </submittedName>
</protein>
<evidence type="ECO:0000256" key="2">
    <source>
        <dbReference type="PROSITE-ProRule" id="PRU01213"/>
    </source>
</evidence>
<dbReference type="PANTHER" id="PTHR30432:SF1">
    <property type="entry name" value="DNA-BINDING TRANSCRIPTIONAL DUAL REGULATOR MODE"/>
    <property type="match status" value="1"/>
</dbReference>
<dbReference type="NCBIfam" id="TIGR00638">
    <property type="entry name" value="Mop"/>
    <property type="match status" value="2"/>
</dbReference>
<dbReference type="RefSeq" id="WP_244783886.1">
    <property type="nucleotide sequence ID" value="NZ_CP091508.1"/>
</dbReference>